<evidence type="ECO:0000313" key="2">
    <source>
        <dbReference type="Proteomes" id="UP000033956"/>
    </source>
</evidence>
<dbReference type="OrthoDB" id="9771846at2"/>
<dbReference type="SUPFAM" id="SSF53756">
    <property type="entry name" value="UDP-Glycosyltransferase/glycogen phosphorylase"/>
    <property type="match status" value="1"/>
</dbReference>
<dbReference type="AlphaFoldDB" id="A0A0M2HET1"/>
<accession>A0A0M2HET1</accession>
<gene>
    <name evidence="1" type="primary">tuaH_1</name>
    <name evidence="1" type="ORF">RS81_01078</name>
</gene>
<evidence type="ECO:0000313" key="1">
    <source>
        <dbReference type="EMBL" id="KJL42737.1"/>
    </source>
</evidence>
<dbReference type="PATRIC" id="fig|92835.4.peg.1100"/>
<dbReference type="Gene3D" id="3.40.50.2000">
    <property type="entry name" value="Glycogen Phosphorylase B"/>
    <property type="match status" value="1"/>
</dbReference>
<proteinExistence type="predicted"/>
<keyword evidence="2" id="KW-1185">Reference proteome</keyword>
<protein>
    <submittedName>
        <fullName evidence="1">Teichuronic acid biosynthesis glycosyltransferase TuaH</fullName>
        <ecNumber evidence="1">2.4.-.-</ecNumber>
    </submittedName>
</protein>
<dbReference type="EMBL" id="JYIZ01000040">
    <property type="protein sequence ID" value="KJL42737.1"/>
    <property type="molecule type" value="Genomic_DNA"/>
</dbReference>
<dbReference type="GO" id="GO:0016757">
    <property type="term" value="F:glycosyltransferase activity"/>
    <property type="evidence" value="ECO:0007669"/>
    <property type="project" value="UniProtKB-KW"/>
</dbReference>
<dbReference type="STRING" id="92835.RS81_01078"/>
<sequence>MTRLVVLSLEPWDDVWRRNQYVVDGMLRADPGLQVLFVEPSNDLLHSAVTSRRVRRGRGLRTAEGYEGRLHLLQPDKLLPRVAGPAADALLRRTVRRAMRRLGFADAVLWVNDPSWAGLVQATGLPSLYDMTDDWLAAQRPDRELARIAANERVLMAQCAAVVVCSEGLRATRSAEREVVLIPNGVDVARYRLPAARPADLAERSVVYMGTLHEDRLDVDLVVATADALAPLGARVALVGPSALAAGNARRLAEHPSVDLLGPRPSRAVPSYLQHATALIVPHVVDAFTDSLDPIKLYEYQAVGRPVVATRVAGFRDAVDGLVTAVPRDGFPDAVADAVRRDPASVVVADVPDWSMRVEAFQSVLEPLFGVSRRA</sequence>
<keyword evidence="1" id="KW-0808">Transferase</keyword>
<dbReference type="RefSeq" id="WP_045275026.1">
    <property type="nucleotide sequence ID" value="NZ_BAAAUP010000003.1"/>
</dbReference>
<dbReference type="PANTHER" id="PTHR12526">
    <property type="entry name" value="GLYCOSYLTRANSFERASE"/>
    <property type="match status" value="1"/>
</dbReference>
<dbReference type="Proteomes" id="UP000033956">
    <property type="component" value="Unassembled WGS sequence"/>
</dbReference>
<keyword evidence="1" id="KW-0328">Glycosyltransferase</keyword>
<reference evidence="1 2" key="1">
    <citation type="submission" date="2015-02" db="EMBL/GenBank/DDBJ databases">
        <title>Draft genome sequences of ten Microbacterium spp. with emphasis on heavy metal contaminated environments.</title>
        <authorList>
            <person name="Corretto E."/>
        </authorList>
    </citation>
    <scope>NUCLEOTIDE SEQUENCE [LARGE SCALE GENOMIC DNA]</scope>
    <source>
        <strain evidence="1 2">DSM 12510</strain>
    </source>
</reference>
<name>A0A0M2HET1_9MICO</name>
<comment type="caution">
    <text evidence="1">The sequence shown here is derived from an EMBL/GenBank/DDBJ whole genome shotgun (WGS) entry which is preliminary data.</text>
</comment>
<organism evidence="1 2">
    <name type="scientific">Microbacterium terrae</name>
    <dbReference type="NCBI Taxonomy" id="69369"/>
    <lineage>
        <taxon>Bacteria</taxon>
        <taxon>Bacillati</taxon>
        <taxon>Actinomycetota</taxon>
        <taxon>Actinomycetes</taxon>
        <taxon>Micrococcales</taxon>
        <taxon>Microbacteriaceae</taxon>
        <taxon>Microbacterium</taxon>
    </lineage>
</organism>
<dbReference type="EC" id="2.4.-.-" evidence="1"/>
<dbReference type="Pfam" id="PF13692">
    <property type="entry name" value="Glyco_trans_1_4"/>
    <property type="match status" value="1"/>
</dbReference>